<dbReference type="RefSeq" id="WP_218404001.1">
    <property type="nucleotide sequence ID" value="NZ_JAGSPC010000001.1"/>
</dbReference>
<gene>
    <name evidence="1" type="ORF">KCG46_03870</name>
</gene>
<dbReference type="Pfam" id="PF13432">
    <property type="entry name" value="TPR_16"/>
    <property type="match status" value="1"/>
</dbReference>
<proteinExistence type="predicted"/>
<evidence type="ECO:0000313" key="2">
    <source>
        <dbReference type="Proteomes" id="UP001138681"/>
    </source>
</evidence>
<accession>A0A9X1JNS9</accession>
<name>A0A9X1JNS9_9SPHN</name>
<dbReference type="SMART" id="SM00028">
    <property type="entry name" value="TPR"/>
    <property type="match status" value="4"/>
</dbReference>
<sequence>MSLLLAIILQSASGNTGAMPNLPDDLIHRPPRSNTIEAPTNPTSAWLSECLDQLDEDPARAHSKAQIKRTESTGADRVIANHCLGLASTELRLWDDAKTAFLAARDETPDDENSTRARFGTMAGNAALAGGDAETALALLTTARKDAGTAASATLEALAAIDLARALVALGQGEKALSALNSANQLEPEMVDGWLYKATLLRRLDRLADAQAAIERAADLAPINGQIALEAGVIAVLSGREDAARQSWQSVIDAQPDSPAAQTAKGYLAQIGPAPDTSLTP</sequence>
<dbReference type="InterPro" id="IPR019734">
    <property type="entry name" value="TPR_rpt"/>
</dbReference>
<evidence type="ECO:0000313" key="1">
    <source>
        <dbReference type="EMBL" id="MBV7258712.1"/>
    </source>
</evidence>
<organism evidence="1 2">
    <name type="scientific">Erythrobacter crassostreae</name>
    <dbReference type="NCBI Taxonomy" id="2828328"/>
    <lineage>
        <taxon>Bacteria</taxon>
        <taxon>Pseudomonadati</taxon>
        <taxon>Pseudomonadota</taxon>
        <taxon>Alphaproteobacteria</taxon>
        <taxon>Sphingomonadales</taxon>
        <taxon>Erythrobacteraceae</taxon>
        <taxon>Erythrobacter/Porphyrobacter group</taxon>
        <taxon>Erythrobacter</taxon>
    </lineage>
</organism>
<evidence type="ECO:0008006" key="3">
    <source>
        <dbReference type="Google" id="ProtNLM"/>
    </source>
</evidence>
<reference evidence="1" key="1">
    <citation type="submission" date="2021-04" db="EMBL/GenBank/DDBJ databases">
        <authorList>
            <person name="Pira H."/>
            <person name="Risdian C."/>
            <person name="Wink J."/>
        </authorList>
    </citation>
    <scope>NUCLEOTIDE SEQUENCE</scope>
    <source>
        <strain evidence="1">WH158</strain>
    </source>
</reference>
<protein>
    <recommendedName>
        <fullName evidence="3">Tetratricopeptide repeat protein</fullName>
    </recommendedName>
</protein>
<dbReference type="AlphaFoldDB" id="A0A9X1JNS9"/>
<dbReference type="Proteomes" id="UP001138681">
    <property type="component" value="Unassembled WGS sequence"/>
</dbReference>
<keyword evidence="2" id="KW-1185">Reference proteome</keyword>
<dbReference type="EMBL" id="JAGSPC010000001">
    <property type="protein sequence ID" value="MBV7258712.1"/>
    <property type="molecule type" value="Genomic_DNA"/>
</dbReference>
<comment type="caution">
    <text evidence="1">The sequence shown here is derived from an EMBL/GenBank/DDBJ whole genome shotgun (WGS) entry which is preliminary data.</text>
</comment>